<feature type="domain" description="Response regulatory" evidence="7">
    <location>
        <begin position="2"/>
        <end position="118"/>
    </location>
</feature>
<dbReference type="InterPro" id="IPR016032">
    <property type="entry name" value="Sig_transdc_resp-reg_C-effctor"/>
</dbReference>
<reference evidence="8 9" key="1">
    <citation type="submission" date="2014-08" db="EMBL/GenBank/DDBJ databases">
        <title>Comparative genomics of the Paenibacillus odorifer group.</title>
        <authorList>
            <person name="den Bakker H.C."/>
            <person name="Tsai Y.-C."/>
            <person name="Martin N."/>
            <person name="Korlach J."/>
            <person name="Wiedmann M."/>
        </authorList>
    </citation>
    <scope>NUCLEOTIDE SEQUENCE [LARGE SCALE GENOMIC DNA]</scope>
    <source>
        <strain evidence="8 9">DSM 14472</strain>
    </source>
</reference>
<dbReference type="Pfam" id="PF00072">
    <property type="entry name" value="Response_reg"/>
    <property type="match status" value="1"/>
</dbReference>
<dbReference type="SMART" id="SM00448">
    <property type="entry name" value="REC"/>
    <property type="match status" value="1"/>
</dbReference>
<dbReference type="STRING" id="169760.PSTEL_01450"/>
<dbReference type="SUPFAM" id="SSF52172">
    <property type="entry name" value="CheY-like"/>
    <property type="match status" value="1"/>
</dbReference>
<dbReference type="EMBL" id="CP009286">
    <property type="protein sequence ID" value="AIQ61985.1"/>
    <property type="molecule type" value="Genomic_DNA"/>
</dbReference>
<dbReference type="InterPro" id="IPR058245">
    <property type="entry name" value="NreC/VraR/RcsB-like_REC"/>
</dbReference>
<dbReference type="SMART" id="SM00421">
    <property type="entry name" value="HTH_LUXR"/>
    <property type="match status" value="1"/>
</dbReference>
<dbReference type="Gene3D" id="3.40.50.2300">
    <property type="match status" value="1"/>
</dbReference>
<evidence type="ECO:0000313" key="9">
    <source>
        <dbReference type="Proteomes" id="UP000029507"/>
    </source>
</evidence>
<feature type="modified residue" description="4-aspartylphosphate" evidence="5">
    <location>
        <position position="53"/>
    </location>
</feature>
<evidence type="ECO:0000256" key="3">
    <source>
        <dbReference type="ARBA" id="ARBA00023125"/>
    </source>
</evidence>
<evidence type="ECO:0000259" key="7">
    <source>
        <dbReference type="PROSITE" id="PS50110"/>
    </source>
</evidence>
<evidence type="ECO:0000256" key="5">
    <source>
        <dbReference type="PROSITE-ProRule" id="PRU00169"/>
    </source>
</evidence>
<gene>
    <name evidence="8" type="ORF">PSTEL_01450</name>
</gene>
<sequence>MKIVIADDHPLFRSGVRNLLGTTEDLQLVGEASTGDEALELAAALQPELILMDIRMSGLNGIEATRLIKERFPHIEVLILTMFQDDQSVFTAMRAGAKGYVLKDADENELLQSIRMVGSGGAVFSADIAARMIHYFAAPKPAMKRDHPALAELSRREMEILECIAEGQSNAQIATRLFISIKTVANNISTILNKLQVSDRNEAKRLLQDSRED</sequence>
<keyword evidence="3" id="KW-0238">DNA-binding</keyword>
<proteinExistence type="predicted"/>
<dbReference type="PANTHER" id="PTHR43214">
    <property type="entry name" value="TWO-COMPONENT RESPONSE REGULATOR"/>
    <property type="match status" value="1"/>
</dbReference>
<keyword evidence="1 5" id="KW-0597">Phosphoprotein</keyword>
<evidence type="ECO:0000256" key="4">
    <source>
        <dbReference type="ARBA" id="ARBA00023163"/>
    </source>
</evidence>
<dbReference type="CDD" id="cd06170">
    <property type="entry name" value="LuxR_C_like"/>
    <property type="match status" value="1"/>
</dbReference>
<dbReference type="CDD" id="cd17535">
    <property type="entry name" value="REC_NarL-like"/>
    <property type="match status" value="1"/>
</dbReference>
<dbReference type="PRINTS" id="PR00038">
    <property type="entry name" value="HTHLUXR"/>
</dbReference>
<protein>
    <submittedName>
        <fullName evidence="8">LuxR family transcriptional regulator</fullName>
    </submittedName>
</protein>
<dbReference type="InterPro" id="IPR000792">
    <property type="entry name" value="Tscrpt_reg_LuxR_C"/>
</dbReference>
<dbReference type="RefSeq" id="WP_038693029.1">
    <property type="nucleotide sequence ID" value="NZ_CP009286.1"/>
</dbReference>
<dbReference type="PROSITE" id="PS50043">
    <property type="entry name" value="HTH_LUXR_2"/>
    <property type="match status" value="1"/>
</dbReference>
<dbReference type="InterPro" id="IPR001789">
    <property type="entry name" value="Sig_transdc_resp-reg_receiver"/>
</dbReference>
<dbReference type="OrthoDB" id="9779069at2"/>
<name>A0A089LPH1_9BACL</name>
<dbReference type="GO" id="GO:0000160">
    <property type="term" value="P:phosphorelay signal transduction system"/>
    <property type="evidence" value="ECO:0007669"/>
    <property type="project" value="InterPro"/>
</dbReference>
<dbReference type="GO" id="GO:0003677">
    <property type="term" value="F:DNA binding"/>
    <property type="evidence" value="ECO:0007669"/>
    <property type="project" value="UniProtKB-KW"/>
</dbReference>
<dbReference type="AlphaFoldDB" id="A0A089LPH1"/>
<dbReference type="PANTHER" id="PTHR43214:SF43">
    <property type="entry name" value="TWO-COMPONENT RESPONSE REGULATOR"/>
    <property type="match status" value="1"/>
</dbReference>
<dbReference type="SUPFAM" id="SSF46894">
    <property type="entry name" value="C-terminal effector domain of the bipartite response regulators"/>
    <property type="match status" value="1"/>
</dbReference>
<accession>A0A089LPH1</accession>
<dbReference type="InterPro" id="IPR039420">
    <property type="entry name" value="WalR-like"/>
</dbReference>
<dbReference type="Pfam" id="PF00196">
    <property type="entry name" value="GerE"/>
    <property type="match status" value="1"/>
</dbReference>
<dbReference type="GO" id="GO:0006355">
    <property type="term" value="P:regulation of DNA-templated transcription"/>
    <property type="evidence" value="ECO:0007669"/>
    <property type="project" value="InterPro"/>
</dbReference>
<keyword evidence="2" id="KW-0805">Transcription regulation</keyword>
<dbReference type="PROSITE" id="PS50110">
    <property type="entry name" value="RESPONSE_REGULATORY"/>
    <property type="match status" value="1"/>
</dbReference>
<dbReference type="KEGG" id="pste:PSTEL_01450"/>
<evidence type="ECO:0000259" key="6">
    <source>
        <dbReference type="PROSITE" id="PS50043"/>
    </source>
</evidence>
<evidence type="ECO:0000313" key="8">
    <source>
        <dbReference type="EMBL" id="AIQ61985.1"/>
    </source>
</evidence>
<keyword evidence="4" id="KW-0804">Transcription</keyword>
<keyword evidence="9" id="KW-1185">Reference proteome</keyword>
<evidence type="ECO:0000256" key="1">
    <source>
        <dbReference type="ARBA" id="ARBA00022553"/>
    </source>
</evidence>
<organism evidence="8 9">
    <name type="scientific">Paenibacillus stellifer</name>
    <dbReference type="NCBI Taxonomy" id="169760"/>
    <lineage>
        <taxon>Bacteria</taxon>
        <taxon>Bacillati</taxon>
        <taxon>Bacillota</taxon>
        <taxon>Bacilli</taxon>
        <taxon>Bacillales</taxon>
        <taxon>Paenibacillaceae</taxon>
        <taxon>Paenibacillus</taxon>
    </lineage>
</organism>
<feature type="domain" description="HTH luxR-type" evidence="6">
    <location>
        <begin position="146"/>
        <end position="211"/>
    </location>
</feature>
<dbReference type="HOGENOM" id="CLU_000445_90_10_9"/>
<dbReference type="Proteomes" id="UP000029507">
    <property type="component" value="Chromosome"/>
</dbReference>
<dbReference type="InterPro" id="IPR011006">
    <property type="entry name" value="CheY-like_superfamily"/>
</dbReference>
<evidence type="ECO:0000256" key="2">
    <source>
        <dbReference type="ARBA" id="ARBA00023015"/>
    </source>
</evidence>